<evidence type="ECO:0000313" key="5">
    <source>
        <dbReference type="Proteomes" id="UP000007799"/>
    </source>
</evidence>
<keyword evidence="1" id="KW-0328">Glycosyltransferase</keyword>
<dbReference type="Proteomes" id="UP000007799">
    <property type="component" value="Unassembled WGS sequence"/>
</dbReference>
<dbReference type="InterPro" id="IPR001296">
    <property type="entry name" value="Glyco_trans_1"/>
</dbReference>
<feature type="compositionally biased region" description="Basic and acidic residues" evidence="2">
    <location>
        <begin position="286"/>
        <end position="302"/>
    </location>
</feature>
<feature type="region of interest" description="Disordered" evidence="2">
    <location>
        <begin position="265"/>
        <end position="302"/>
    </location>
</feature>
<feature type="region of interest" description="Disordered" evidence="2">
    <location>
        <begin position="147"/>
        <end position="206"/>
    </location>
</feature>
<accession>F2TY90</accession>
<feature type="region of interest" description="Disordered" evidence="2">
    <location>
        <begin position="533"/>
        <end position="573"/>
    </location>
</feature>
<evidence type="ECO:0000256" key="2">
    <source>
        <dbReference type="SAM" id="MobiDB-lite"/>
    </source>
</evidence>
<organism evidence="5">
    <name type="scientific">Salpingoeca rosetta (strain ATCC 50818 / BSB-021)</name>
    <dbReference type="NCBI Taxonomy" id="946362"/>
    <lineage>
        <taxon>Eukaryota</taxon>
        <taxon>Choanoflagellata</taxon>
        <taxon>Craspedida</taxon>
        <taxon>Salpingoecidae</taxon>
        <taxon>Salpingoeca</taxon>
    </lineage>
</organism>
<dbReference type="KEGG" id="sre:PTSG_01049"/>
<dbReference type="Gene3D" id="3.40.50.2000">
    <property type="entry name" value="Glycogen Phosphorylase B"/>
    <property type="match status" value="1"/>
</dbReference>
<feature type="compositionally biased region" description="Polar residues" evidence="2">
    <location>
        <begin position="265"/>
        <end position="274"/>
    </location>
</feature>
<sequence>MGTREKSAPAETPTWQQENGDVEDSEADTAAAMLTSNSEGGVLAGMIRDLYAEIESACPEGCWETMRESCLACLQQSLELELELATERRKTWDSRKEVDALADHLEATVKRALLHKQRVQYLEDHTSSLKKRIATLQTQLDAASLQKRKATQQQQQLTTQSRLRRTDLSGGFAGTGTRSTAMTSASTMSRSRTSGSPRSSKTTDPIQARVDVKELARLREINAKLEKQLTQRDQQLAVVQVQMESLRDQVEEKARLRQRVRELESQLQAMSHSQLAMRRQQKRQHREQDFQGERERNQHEPEMSACERLRVLVVTAEFVDPIFSGNGVLSRSLCEGLHSIGHSVFVLCARPKDADPPTTFPCHGATHVVTIPVTTWRRLDRYGHWEEMAHGVTPHVIERIKAFSPTTCLFVDWTTLATVRQLPFHNWTFLCFRTFAASTELHEHPDDEAFYIKHERASLELAPKTICLSCADKLALQRLRHTRTSSATQEPSVSQHPGRHIHVLYPPLRHEFAHLPEPATTVTSSIVDSRCTDQMATTTPASTSTSTSTSAPATSTIKTTTTNNGESRQPQSAPHVRRLLCCVRLSPEKGAMRFAEMVAHLREDLRRHNIVPTLCGAVADADYATAVRQALRSTSPNCQVINRFLDARALQQLFRETVINVHPSLHDAFGMTIVEAAACGAVSLVSDDGTVGAVDLFRTTAAALTSQRHTHHAEASATTTTNRPDTDTALVGVVETSTLACAPSSSMPSIPGSLPLLLCDVTNPQACAARIRAFLALPDAEKHERQRQCHAIANSWTRTQYARALANIAASAA</sequence>
<dbReference type="EMBL" id="GL832956">
    <property type="protein sequence ID" value="EGD76349.1"/>
    <property type="molecule type" value="Genomic_DNA"/>
</dbReference>
<proteinExistence type="predicted"/>
<dbReference type="AlphaFoldDB" id="F2TY90"/>
<feature type="compositionally biased region" description="Low complexity" evidence="2">
    <location>
        <begin position="175"/>
        <end position="203"/>
    </location>
</feature>
<keyword evidence="1" id="KW-0808">Transferase</keyword>
<feature type="domain" description="Glycosyl transferase family 1" evidence="3">
    <location>
        <begin position="577"/>
        <end position="691"/>
    </location>
</feature>
<keyword evidence="5" id="KW-1185">Reference proteome</keyword>
<dbReference type="GeneID" id="16079117"/>
<dbReference type="RefSeq" id="XP_004998524.1">
    <property type="nucleotide sequence ID" value="XM_004998467.1"/>
</dbReference>
<dbReference type="InParanoid" id="F2TY90"/>
<dbReference type="SUPFAM" id="SSF53756">
    <property type="entry name" value="UDP-Glycosyltransferase/glycogen phosphorylase"/>
    <property type="match status" value="1"/>
</dbReference>
<feature type="compositionally biased region" description="Low complexity" evidence="2">
    <location>
        <begin position="536"/>
        <end position="562"/>
    </location>
</feature>
<feature type="compositionally biased region" description="Low complexity" evidence="2">
    <location>
        <begin position="151"/>
        <end position="161"/>
    </location>
</feature>
<dbReference type="OrthoDB" id="1910256at2759"/>
<feature type="compositionally biased region" description="Polar residues" evidence="2">
    <location>
        <begin position="563"/>
        <end position="572"/>
    </location>
</feature>
<protein>
    <recommendedName>
        <fullName evidence="3">Glycosyl transferase family 1 domain-containing protein</fullName>
    </recommendedName>
</protein>
<feature type="region of interest" description="Disordered" evidence="2">
    <location>
        <begin position="1"/>
        <end position="24"/>
    </location>
</feature>
<evidence type="ECO:0000313" key="4">
    <source>
        <dbReference type="EMBL" id="EGD76349.1"/>
    </source>
</evidence>
<reference evidence="4" key="1">
    <citation type="submission" date="2009-08" db="EMBL/GenBank/DDBJ databases">
        <title>Annotation of Salpingoeca rosetta.</title>
        <authorList>
            <consortium name="The Broad Institute Genome Sequencing Platform"/>
            <person name="Russ C."/>
            <person name="Cuomo C."/>
            <person name="Burger G."/>
            <person name="Gray M.W."/>
            <person name="Holland P.W.H."/>
            <person name="King N."/>
            <person name="Lang F.B.F."/>
            <person name="Roger A.J."/>
            <person name="Ruiz-Trillo I."/>
            <person name="Young S.K."/>
            <person name="Zeng Q."/>
            <person name="Gargeya S."/>
            <person name="Alvarado L."/>
            <person name="Berlin A."/>
            <person name="Chapman S.B."/>
            <person name="Chen Z."/>
            <person name="Freedman E."/>
            <person name="Gellesch M."/>
            <person name="Goldberg J."/>
            <person name="Griggs A."/>
            <person name="Gujja S."/>
            <person name="Heilman E."/>
            <person name="Heiman D."/>
            <person name="Howarth C."/>
            <person name="Mehta T."/>
            <person name="Neiman D."/>
            <person name="Pearson M."/>
            <person name="Roberts A."/>
            <person name="Saif S."/>
            <person name="Shea T."/>
            <person name="Shenoy N."/>
            <person name="Sisk P."/>
            <person name="Stolte C."/>
            <person name="Sykes S."/>
            <person name="White J."/>
            <person name="Yandava C."/>
            <person name="Haas B."/>
            <person name="Nusbaum C."/>
            <person name="Birren B."/>
        </authorList>
    </citation>
    <scope>NUCLEOTIDE SEQUENCE [LARGE SCALE GENOMIC DNA]</scope>
    <source>
        <strain evidence="4">ATCC 50818</strain>
    </source>
</reference>
<evidence type="ECO:0000259" key="3">
    <source>
        <dbReference type="Pfam" id="PF00534"/>
    </source>
</evidence>
<evidence type="ECO:0000256" key="1">
    <source>
        <dbReference type="ARBA" id="ARBA00022676"/>
    </source>
</evidence>
<dbReference type="eggNOG" id="ENOG502S5K8">
    <property type="taxonomic scope" value="Eukaryota"/>
</dbReference>
<dbReference type="Pfam" id="PF00534">
    <property type="entry name" value="Glycos_transf_1"/>
    <property type="match status" value="1"/>
</dbReference>
<name>F2TY90_SALR5</name>
<dbReference type="GO" id="GO:0016757">
    <property type="term" value="F:glycosyltransferase activity"/>
    <property type="evidence" value="ECO:0007669"/>
    <property type="project" value="UniProtKB-KW"/>
</dbReference>
<gene>
    <name evidence="4" type="ORF">PTSG_01049</name>
</gene>